<dbReference type="EMBL" id="QKKF02025917">
    <property type="protein sequence ID" value="RZF36703.1"/>
    <property type="molecule type" value="Genomic_DNA"/>
</dbReference>
<accession>A0A482WT77</accession>
<dbReference type="InParanoid" id="A0A482WT77"/>
<proteinExistence type="predicted"/>
<dbReference type="Proteomes" id="UP000291343">
    <property type="component" value="Unassembled WGS sequence"/>
</dbReference>
<reference evidence="1 2" key="1">
    <citation type="journal article" date="2017" name="Gigascience">
        <title>Genome sequence of the small brown planthopper, Laodelphax striatellus.</title>
        <authorList>
            <person name="Zhu J."/>
            <person name="Jiang F."/>
            <person name="Wang X."/>
            <person name="Yang P."/>
            <person name="Bao Y."/>
            <person name="Zhao W."/>
            <person name="Wang W."/>
            <person name="Lu H."/>
            <person name="Wang Q."/>
            <person name="Cui N."/>
            <person name="Li J."/>
            <person name="Chen X."/>
            <person name="Luo L."/>
            <person name="Yu J."/>
            <person name="Kang L."/>
            <person name="Cui F."/>
        </authorList>
    </citation>
    <scope>NUCLEOTIDE SEQUENCE [LARGE SCALE GENOMIC DNA]</scope>
    <source>
        <strain evidence="1">Lst14</strain>
    </source>
</reference>
<dbReference type="AlphaFoldDB" id="A0A482WT77"/>
<name>A0A482WT77_LAOST</name>
<sequence length="104" mass="11966">MIVLYWFEKTFEKIPNELSKINAQVLAAFREVEPRFAMRPAPSFRDLQSTENSIEMIDILSTAQGGLLFEASRRIILRPHSDLQTIDHQLTVAIRISDFTGFII</sequence>
<gene>
    <name evidence="1" type="ORF">LSTR_LSTR014104</name>
</gene>
<organism evidence="1 2">
    <name type="scientific">Laodelphax striatellus</name>
    <name type="common">Small brown planthopper</name>
    <name type="synonym">Delphax striatella</name>
    <dbReference type="NCBI Taxonomy" id="195883"/>
    <lineage>
        <taxon>Eukaryota</taxon>
        <taxon>Metazoa</taxon>
        <taxon>Ecdysozoa</taxon>
        <taxon>Arthropoda</taxon>
        <taxon>Hexapoda</taxon>
        <taxon>Insecta</taxon>
        <taxon>Pterygota</taxon>
        <taxon>Neoptera</taxon>
        <taxon>Paraneoptera</taxon>
        <taxon>Hemiptera</taxon>
        <taxon>Auchenorrhyncha</taxon>
        <taxon>Fulgoroidea</taxon>
        <taxon>Delphacidae</taxon>
        <taxon>Criomorphinae</taxon>
        <taxon>Laodelphax</taxon>
    </lineage>
</organism>
<protein>
    <submittedName>
        <fullName evidence="1">Uncharacterized protein</fullName>
    </submittedName>
</protein>
<evidence type="ECO:0000313" key="2">
    <source>
        <dbReference type="Proteomes" id="UP000291343"/>
    </source>
</evidence>
<evidence type="ECO:0000313" key="1">
    <source>
        <dbReference type="EMBL" id="RZF36703.1"/>
    </source>
</evidence>
<comment type="caution">
    <text evidence="1">The sequence shown here is derived from an EMBL/GenBank/DDBJ whole genome shotgun (WGS) entry which is preliminary data.</text>
</comment>
<keyword evidence="2" id="KW-1185">Reference proteome</keyword>